<keyword evidence="3 7" id="KW-1133">Transmembrane helix</keyword>
<feature type="transmembrane region" description="Helical" evidence="7">
    <location>
        <begin position="56"/>
        <end position="80"/>
    </location>
</feature>
<keyword evidence="6" id="KW-0456">Lyase</keyword>
<protein>
    <recommendedName>
        <fullName evidence="8">HTTM-like domain-containing protein</fullName>
    </recommendedName>
</protein>
<dbReference type="SMART" id="SM00752">
    <property type="entry name" value="HTTM"/>
    <property type="match status" value="1"/>
</dbReference>
<evidence type="ECO:0000313" key="9">
    <source>
        <dbReference type="EMBL" id="ARN79255.1"/>
    </source>
</evidence>
<dbReference type="OrthoDB" id="341137at2"/>
<evidence type="ECO:0000256" key="4">
    <source>
        <dbReference type="ARBA" id="ARBA00023136"/>
    </source>
</evidence>
<feature type="domain" description="HTTM-like" evidence="8">
    <location>
        <begin position="15"/>
        <end position="271"/>
    </location>
</feature>
<sequence>MTHATTSSKWDRLLFTQVDNSALVLFRIIYGLLLAAEAFGSIALGAVDRLFIEPQFTFTFIGFDFLQPLPGFGMYTLYSLMGIAGLMIMVGWKYRTAIIFYSIAWAYVYLLQKSSYNNHCYLIMLLNFLMVYLPAHRSASIDAWRNPEIRKEFMSRWIYFFIIGFLFIIYSYASVAKFYPDWLDGSFPKYLMSTRGKNFDILQNEWAHISILYFGLFFDLLIIPFLLWKRTRWIAVVASLFFHLFNSVVFQIGIFPYLALSFLLFFFTTETIHKRLIWKKTYYKAREIIVPKSKNIIIFCSTGFLLVMLLLPLRHWIIEDDVLWTEEGHRLSWRMMLRSRSGRTTYYVVDKATQERTRIKLSDYLTEKQSRSAQSKPDFIWQFAQKLEEIYAAKGQDIEVYVKSRVSINGRRYSPFIDPEVDLAAEEWDHFKHHDWILPSPLYVEEESVLSMQ</sequence>
<dbReference type="InterPro" id="IPR011020">
    <property type="entry name" value="HTTM-like"/>
</dbReference>
<feature type="transmembrane region" description="Helical" evidence="7">
    <location>
        <begin position="258"/>
        <end position="276"/>
    </location>
</feature>
<gene>
    <name evidence="9" type="ORF">BST97_15370</name>
</gene>
<keyword evidence="10" id="KW-1185">Reference proteome</keyword>
<evidence type="ECO:0000313" key="10">
    <source>
        <dbReference type="Proteomes" id="UP000193431"/>
    </source>
</evidence>
<evidence type="ECO:0000256" key="1">
    <source>
        <dbReference type="ARBA" id="ARBA00004127"/>
    </source>
</evidence>
<proteinExistence type="predicted"/>
<feature type="transmembrane region" description="Helical" evidence="7">
    <location>
        <begin position="156"/>
        <end position="173"/>
    </location>
</feature>
<feature type="transmembrane region" description="Helical" evidence="7">
    <location>
        <begin position="92"/>
        <end position="110"/>
    </location>
</feature>
<dbReference type="InterPro" id="IPR053935">
    <property type="entry name" value="VKGC_lumenal_dom"/>
</dbReference>
<evidence type="ECO:0000256" key="6">
    <source>
        <dbReference type="ARBA" id="ARBA00023239"/>
    </source>
</evidence>
<feature type="transmembrane region" description="Helical" evidence="7">
    <location>
        <begin position="233"/>
        <end position="252"/>
    </location>
</feature>
<feature type="transmembrane region" description="Helical" evidence="7">
    <location>
        <begin position="116"/>
        <end position="135"/>
    </location>
</feature>
<organism evidence="9 10">
    <name type="scientific">Nonlabens spongiae</name>
    <dbReference type="NCBI Taxonomy" id="331648"/>
    <lineage>
        <taxon>Bacteria</taxon>
        <taxon>Pseudomonadati</taxon>
        <taxon>Bacteroidota</taxon>
        <taxon>Flavobacteriia</taxon>
        <taxon>Flavobacteriales</taxon>
        <taxon>Flavobacteriaceae</taxon>
        <taxon>Nonlabens</taxon>
    </lineage>
</organism>
<evidence type="ECO:0000256" key="7">
    <source>
        <dbReference type="SAM" id="Phobius"/>
    </source>
</evidence>
<feature type="transmembrane region" description="Helical" evidence="7">
    <location>
        <begin position="296"/>
        <end position="317"/>
    </location>
</feature>
<keyword evidence="2 7" id="KW-0812">Transmembrane</keyword>
<dbReference type="InterPro" id="IPR007782">
    <property type="entry name" value="VKG_COase"/>
</dbReference>
<evidence type="ECO:0000256" key="5">
    <source>
        <dbReference type="ARBA" id="ARBA00023157"/>
    </source>
</evidence>
<reference evidence="9 10" key="1">
    <citation type="submission" date="2016-11" db="EMBL/GenBank/DDBJ databases">
        <title>Trade-off between light-utilization and light-protection in marine flavobacteria.</title>
        <authorList>
            <person name="Kumagai Y."/>
        </authorList>
    </citation>
    <scope>NUCLEOTIDE SEQUENCE [LARGE SCALE GENOMIC DNA]</scope>
    <source>
        <strain evidence="9 10">JCM 13191</strain>
    </source>
</reference>
<dbReference type="STRING" id="331648.BST97_15370"/>
<feature type="transmembrane region" description="Helical" evidence="7">
    <location>
        <begin position="21"/>
        <end position="44"/>
    </location>
</feature>
<dbReference type="Pfam" id="PF22777">
    <property type="entry name" value="VKGC_lumenal_dom"/>
    <property type="match status" value="1"/>
</dbReference>
<dbReference type="Proteomes" id="UP000193431">
    <property type="component" value="Chromosome"/>
</dbReference>
<dbReference type="GO" id="GO:0012505">
    <property type="term" value="C:endomembrane system"/>
    <property type="evidence" value="ECO:0007669"/>
    <property type="project" value="UniProtKB-SubCell"/>
</dbReference>
<evidence type="ECO:0000256" key="3">
    <source>
        <dbReference type="ARBA" id="ARBA00022989"/>
    </source>
</evidence>
<comment type="subcellular location">
    <subcellularLocation>
        <location evidence="1">Endomembrane system</location>
        <topology evidence="1">Multi-pass membrane protein</topology>
    </subcellularLocation>
</comment>
<dbReference type="GO" id="GO:0019842">
    <property type="term" value="F:vitamin binding"/>
    <property type="evidence" value="ECO:0007669"/>
    <property type="project" value="TreeGrafter"/>
</dbReference>
<dbReference type="RefSeq" id="WP_085768058.1">
    <property type="nucleotide sequence ID" value="NZ_CP019344.1"/>
</dbReference>
<name>A0A1W6MNT9_9FLAO</name>
<dbReference type="InterPro" id="IPR053934">
    <property type="entry name" value="HTTM_dom"/>
</dbReference>
<feature type="transmembrane region" description="Helical" evidence="7">
    <location>
        <begin position="206"/>
        <end position="226"/>
    </location>
</feature>
<evidence type="ECO:0000256" key="2">
    <source>
        <dbReference type="ARBA" id="ARBA00022692"/>
    </source>
</evidence>
<dbReference type="PANTHER" id="PTHR12639:SF7">
    <property type="entry name" value="HTTM DOMAIN-CONTAINING PROTEIN"/>
    <property type="match status" value="1"/>
</dbReference>
<dbReference type="EMBL" id="CP019344">
    <property type="protein sequence ID" value="ARN79255.1"/>
    <property type="molecule type" value="Genomic_DNA"/>
</dbReference>
<dbReference type="GO" id="GO:0008488">
    <property type="term" value="F:gamma-glutamyl carboxylase activity"/>
    <property type="evidence" value="ECO:0007669"/>
    <property type="project" value="InterPro"/>
</dbReference>
<accession>A0A1W6MNT9</accession>
<keyword evidence="4 7" id="KW-0472">Membrane</keyword>
<evidence type="ECO:0000259" key="8">
    <source>
        <dbReference type="SMART" id="SM00752"/>
    </source>
</evidence>
<dbReference type="AlphaFoldDB" id="A0A1W6MNT9"/>
<keyword evidence="5" id="KW-1015">Disulfide bond</keyword>
<dbReference type="PANTHER" id="PTHR12639">
    <property type="entry name" value="VITAMIN K-DEPENDENT GAMMA-CARBOXYLASE"/>
    <property type="match status" value="1"/>
</dbReference>
<dbReference type="Pfam" id="PF05090">
    <property type="entry name" value="HTTM"/>
    <property type="match status" value="1"/>
</dbReference>